<reference evidence="1" key="1">
    <citation type="journal article" date="2010" name="Science">
        <title>Plasticity of animal genome architecture unmasked by rapid evolution of a pelagic tunicate.</title>
        <authorList>
            <person name="Denoeud F."/>
            <person name="Henriet S."/>
            <person name="Mungpakdee S."/>
            <person name="Aury J.M."/>
            <person name="Da Silva C."/>
            <person name="Brinkmann H."/>
            <person name="Mikhaleva J."/>
            <person name="Olsen L.C."/>
            <person name="Jubin C."/>
            <person name="Canestro C."/>
            <person name="Bouquet J.M."/>
            <person name="Danks G."/>
            <person name="Poulain J."/>
            <person name="Campsteijn C."/>
            <person name="Adamski M."/>
            <person name="Cross I."/>
            <person name="Yadetie F."/>
            <person name="Muffato M."/>
            <person name="Louis A."/>
            <person name="Butcher S."/>
            <person name="Tsagkogeorga G."/>
            <person name="Konrad A."/>
            <person name="Singh S."/>
            <person name="Jensen M.F."/>
            <person name="Cong E.H."/>
            <person name="Eikeseth-Otteraa H."/>
            <person name="Noel B."/>
            <person name="Anthouard V."/>
            <person name="Porcel B.M."/>
            <person name="Kachouri-Lafond R."/>
            <person name="Nishino A."/>
            <person name="Ugolini M."/>
            <person name="Chourrout P."/>
            <person name="Nishida H."/>
            <person name="Aasland R."/>
            <person name="Huzurbazar S."/>
            <person name="Westhof E."/>
            <person name="Delsuc F."/>
            <person name="Lehrach H."/>
            <person name="Reinhardt R."/>
            <person name="Weissenbach J."/>
            <person name="Roy S.W."/>
            <person name="Artiguenave F."/>
            <person name="Postlethwait J.H."/>
            <person name="Manak J.R."/>
            <person name="Thompson E.M."/>
            <person name="Jaillon O."/>
            <person name="Du Pasquier L."/>
            <person name="Boudinot P."/>
            <person name="Liberles D.A."/>
            <person name="Volff J.N."/>
            <person name="Philippe H."/>
            <person name="Lenhard B."/>
            <person name="Roest Crollius H."/>
            <person name="Wincker P."/>
            <person name="Chourrout D."/>
        </authorList>
    </citation>
    <scope>NUCLEOTIDE SEQUENCE [LARGE SCALE GENOMIC DNA]</scope>
</reference>
<sequence>MKFHPKSHDGLVILESEKWKEWKHSSFVEISCDPSFHVYWIVPNNNSWGIGCVLNPEARVMAVESFHKMAEEYMLIIYHSSPGVKNAFLADRKILWANLLVTLEIWGVMMHKDHRGQKPTLSISVFNKNWKTKGAEFVETLSAADFVERFRYGRNDTRKNSPLVIKVDEYGVKNIELERNHILSALTVSDRWFSLDASGKFYMKAPSFDKNTPQDRVENLRTSWLLVICNKQSETAAKDFSGNILQLFSFEELQKASAKTIQLFGQEDATPPLHCRFLAATLLSSFPRPFDKEDDMDVIATMLRNRKIPKIKEEIDFAEVKERFPSLVESLGLEPQHAWDTINKICRGSLQLMFTWMQLLAATDHKTLPSDLLFLLEKPEEMFFFEGGQTPENFDLPKTIITELSMEEDQECIWLIFKAKNLRIALIPKKLEIAKAPAAKALLDQMVSLSEGDAETRRLAEQLDQASLTLEQAVFDAAWSEFRIKVEEMMVTEAPEVRVFDFAAKKLYHTAIVTNTIKFFRRCDTKKVKETLFRFSKAFGTGRTQFYRNECTFPEPWPYHTAYSPAKMVALSRPNREEIFKTGRQERSRNGEELPCVMKHCKQRRTDVLLCSFCLNALVDCCKDDLFSPVTRLFGYDRQSTAALERWSTRAGWAEANERDRIRLMREVALLHTIETSHTISYTPTAPEPVIKSLMATVGTGTQLQWNDKELRESKDLLNAAEFMWLSLRSIKLQRKWRTVRQQGEAAAIFITVEAPSFERSYGEILALGKTPDEIVRVGEDVARGQQPRIARLLQRQRKKATDIINDFRTEAMEEGACPEIVRLTELQQRNPLINIVLVCKTCSAFNKWLKYVTEATNEDELGLTVLTQERIVSGAPPTLRWSRNGEEWATLRPLVGNVEKRTIPPTNYESNIWEFLLDAVAEKNARKVLAPENLLGSVKTSFNRGTNQDNVKRQIKALNLALAMEGWSYLGVQNSLEICDWDFKSLTIPTNEDLNLTPEDSLPIFTEGLSGEEAQEHFQEKVFGSRSNLPFTQNLGPYAMRNFFENEEDCAEDRPTRICEQLIAAEIKPEFDGLTGDDVEILLRARRPFNLQYLKGCLIGLGIEAFEDEERELRFELPDQWLNPFEEEVELGCLTEEESFFAFLPRRFHDAVDWIETAQTQKRRREEFLLHPEIIRALSDFNYLEAAGASIHPRFRGWISLLKESMPDWHTTVQPFGVPTYQLLKEFSDRMCFHASTFDLAGELKSLKLVVGKYKTSKKGQRTRVREWTDNRIGALLPQPPKARWRSGNCFFLPFVEPDLPRHTKEGNPANEKDPSKKWLPRPWASLLNEAVHQRYKNMFAIGIRKESQILIDGKAGSIPEAEKKILLNLAAEISKPNSGTENADELAQKILDHPGPVTQYLGQLAEKYLCKDDQGNTKTVRGCEIRKKIAEGLERLGKLGKVKAWSSIFYPKPYQDY</sequence>
<proteinExistence type="predicted"/>
<dbReference type="InParanoid" id="E4X8Z4"/>
<evidence type="ECO:0000313" key="1">
    <source>
        <dbReference type="EMBL" id="CBY18923.1"/>
    </source>
</evidence>
<protein>
    <submittedName>
        <fullName evidence="1">Uncharacterized protein</fullName>
    </submittedName>
</protein>
<accession>E4X8Z4</accession>
<evidence type="ECO:0000313" key="2">
    <source>
        <dbReference type="Proteomes" id="UP000001307"/>
    </source>
</evidence>
<organism evidence="1">
    <name type="scientific">Oikopleura dioica</name>
    <name type="common">Tunicate</name>
    <dbReference type="NCBI Taxonomy" id="34765"/>
    <lineage>
        <taxon>Eukaryota</taxon>
        <taxon>Metazoa</taxon>
        <taxon>Chordata</taxon>
        <taxon>Tunicata</taxon>
        <taxon>Appendicularia</taxon>
        <taxon>Copelata</taxon>
        <taxon>Oikopleuridae</taxon>
        <taxon>Oikopleura</taxon>
    </lineage>
</organism>
<dbReference type="Proteomes" id="UP000001307">
    <property type="component" value="Unassembled WGS sequence"/>
</dbReference>
<name>E4X8Z4_OIKDI</name>
<gene>
    <name evidence="1" type="ORF">GSOID_T00004341001</name>
</gene>
<dbReference type="EMBL" id="FN653030">
    <property type="protein sequence ID" value="CBY18923.1"/>
    <property type="molecule type" value="Genomic_DNA"/>
</dbReference>
<keyword evidence="2" id="KW-1185">Reference proteome</keyword>